<evidence type="ECO:0000313" key="8">
    <source>
        <dbReference type="Proteomes" id="UP000831787"/>
    </source>
</evidence>
<dbReference type="PANTHER" id="PTHR43652">
    <property type="entry name" value="BASIC AMINO ACID ANTIPORTER YFCC-RELATED"/>
    <property type="match status" value="1"/>
</dbReference>
<keyword evidence="2" id="KW-1003">Cell membrane</keyword>
<evidence type="ECO:0000256" key="5">
    <source>
        <dbReference type="ARBA" id="ARBA00023136"/>
    </source>
</evidence>
<comment type="subcellular location">
    <subcellularLocation>
        <location evidence="1">Cell membrane</location>
        <topology evidence="1">Multi-pass membrane protein</topology>
    </subcellularLocation>
</comment>
<name>A0ABY4EEK3_9BACI</name>
<feature type="transmembrane region" description="Helical" evidence="6">
    <location>
        <begin position="423"/>
        <end position="442"/>
    </location>
</feature>
<keyword evidence="8" id="KW-1185">Reference proteome</keyword>
<dbReference type="Pfam" id="PF03606">
    <property type="entry name" value="DcuC"/>
    <property type="match status" value="1"/>
</dbReference>
<feature type="transmembrane region" description="Helical" evidence="6">
    <location>
        <begin position="321"/>
        <end position="339"/>
    </location>
</feature>
<dbReference type="Proteomes" id="UP000831787">
    <property type="component" value="Chromosome"/>
</dbReference>
<proteinExistence type="predicted"/>
<feature type="transmembrane region" description="Helical" evidence="6">
    <location>
        <begin position="171"/>
        <end position="191"/>
    </location>
</feature>
<keyword evidence="5 6" id="KW-0472">Membrane</keyword>
<dbReference type="PANTHER" id="PTHR43652:SF2">
    <property type="entry name" value="BASIC AMINO ACID ANTIPORTER YFCC-RELATED"/>
    <property type="match status" value="1"/>
</dbReference>
<sequence length="475" mass="52098">MEERNQTEQKKKENHTGKVPHIYVILFIMILLASIASYIIPAGSFERVKNESGAEILQPGTFKFIHSDPIGIMDFMLSIPEGLIQSAEIIFGILMIGGMFAVIERTGVIDVGVNRLAHAFSNKGVWIVPTLMVPFALFTTFTGQVELSLVYLPAILPLIIKLGFDKITAAAIVLVSTIAGFAIALTVPANLGTAQEIAELPIYSGIGYRIFIFIIILLLGIVFVWRYAKKVYDDPEKSMVYGEASEELSINEDSSSPQKATKRQKMVSLTLLIFFAILLFGLLKYAWYFRELTGLYAIIGIVTGLVAGLRPSEIAESFNTGFRKILLGALVVGVARGIAVVMTEGQIMDTIIYGFGQLVSVIPDSLTAVIMMFIQGLLNFLIPSGSGQAMVSMPIMSGLSDISGVTRQTAVLAFLMGDGFSNIFYPTSGYFMATLVIGGIRWEKWIKFIFPLLILWYGVCIVFLVIAQFINYGPL</sequence>
<dbReference type="InterPro" id="IPR018385">
    <property type="entry name" value="C4_dicarb_anaerob_car-like"/>
</dbReference>
<protein>
    <submittedName>
        <fullName evidence="7">TIGR00366 family protein</fullName>
    </submittedName>
</protein>
<evidence type="ECO:0000256" key="4">
    <source>
        <dbReference type="ARBA" id="ARBA00022989"/>
    </source>
</evidence>
<feature type="transmembrane region" description="Helical" evidence="6">
    <location>
        <begin position="449"/>
        <end position="470"/>
    </location>
</feature>
<evidence type="ECO:0000256" key="2">
    <source>
        <dbReference type="ARBA" id="ARBA00022475"/>
    </source>
</evidence>
<feature type="transmembrane region" description="Helical" evidence="6">
    <location>
        <begin position="21"/>
        <end position="40"/>
    </location>
</feature>
<dbReference type="EMBL" id="CP095073">
    <property type="protein sequence ID" value="UOQ42892.1"/>
    <property type="molecule type" value="Genomic_DNA"/>
</dbReference>
<accession>A0ABY4EEK3</accession>
<feature type="transmembrane region" description="Helical" evidence="6">
    <location>
        <begin position="206"/>
        <end position="228"/>
    </location>
</feature>
<evidence type="ECO:0000256" key="3">
    <source>
        <dbReference type="ARBA" id="ARBA00022692"/>
    </source>
</evidence>
<feature type="transmembrane region" description="Helical" evidence="6">
    <location>
        <begin position="266"/>
        <end position="287"/>
    </location>
</feature>
<feature type="transmembrane region" description="Helical" evidence="6">
    <location>
        <begin position="83"/>
        <end position="103"/>
    </location>
</feature>
<reference evidence="7 8" key="1">
    <citation type="submission" date="2022-04" db="EMBL/GenBank/DDBJ databases">
        <title>Halobacillus sp. isolated from saltern.</title>
        <authorList>
            <person name="Won M."/>
            <person name="Lee C.-M."/>
            <person name="Woen H.-Y."/>
            <person name="Kwon S.-W."/>
        </authorList>
    </citation>
    <scope>NUCLEOTIDE SEQUENCE [LARGE SCALE GENOMIC DNA]</scope>
    <source>
        <strain evidence="7 8">SSBR10-3</strain>
    </source>
</reference>
<evidence type="ECO:0000256" key="6">
    <source>
        <dbReference type="SAM" id="Phobius"/>
    </source>
</evidence>
<feature type="transmembrane region" description="Helical" evidence="6">
    <location>
        <begin position="124"/>
        <end position="141"/>
    </location>
</feature>
<keyword evidence="3 6" id="KW-0812">Transmembrane</keyword>
<feature type="transmembrane region" description="Helical" evidence="6">
    <location>
        <begin position="147"/>
        <end position="164"/>
    </location>
</feature>
<dbReference type="RefSeq" id="WP_244708252.1">
    <property type="nucleotide sequence ID" value="NZ_CP095073.1"/>
</dbReference>
<feature type="transmembrane region" description="Helical" evidence="6">
    <location>
        <begin position="293"/>
        <end position="309"/>
    </location>
</feature>
<evidence type="ECO:0000313" key="7">
    <source>
        <dbReference type="EMBL" id="UOQ42892.1"/>
    </source>
</evidence>
<evidence type="ECO:0000256" key="1">
    <source>
        <dbReference type="ARBA" id="ARBA00004651"/>
    </source>
</evidence>
<dbReference type="InterPro" id="IPR051679">
    <property type="entry name" value="DASS-Related_Transporters"/>
</dbReference>
<keyword evidence="4 6" id="KW-1133">Transmembrane helix</keyword>
<feature type="transmembrane region" description="Helical" evidence="6">
    <location>
        <begin position="351"/>
        <end position="374"/>
    </location>
</feature>
<organism evidence="7 8">
    <name type="scientific">Halobacillus salinarum</name>
    <dbReference type="NCBI Taxonomy" id="2932257"/>
    <lineage>
        <taxon>Bacteria</taxon>
        <taxon>Bacillati</taxon>
        <taxon>Bacillota</taxon>
        <taxon>Bacilli</taxon>
        <taxon>Bacillales</taxon>
        <taxon>Bacillaceae</taxon>
        <taxon>Halobacillus</taxon>
    </lineage>
</organism>
<gene>
    <name evidence="7" type="ORF">MUN89_13070</name>
</gene>